<proteinExistence type="predicted"/>
<comment type="caution">
    <text evidence="3">The sequence shown here is derived from an EMBL/GenBank/DDBJ whole genome shotgun (WGS) entry which is preliminary data.</text>
</comment>
<dbReference type="GO" id="GO:0045004">
    <property type="term" value="P:DNA replication proofreading"/>
    <property type="evidence" value="ECO:0007669"/>
    <property type="project" value="TreeGrafter"/>
</dbReference>
<dbReference type="GO" id="GO:0005829">
    <property type="term" value="C:cytosol"/>
    <property type="evidence" value="ECO:0007669"/>
    <property type="project" value="TreeGrafter"/>
</dbReference>
<dbReference type="InterPro" id="IPR012337">
    <property type="entry name" value="RNaseH-like_sf"/>
</dbReference>
<gene>
    <name evidence="3" type="ORF">IAB26_08875</name>
</gene>
<sequence>MSETLIALDLETTGLSPEKDHILEIGAVKVAGGRIQDTYSVFVKEGIEIPPFITELTGITEEMVRTGIPLREAVEGFLTFAGDGDILGHNISFDYGFLKQNAANLDLSCEKNGIDTLKLARKFLTTLESRSLEAVCCHYGVIQEKKHRAFEDALSAYRVYECMKKEFGETDAGAFCPEPLIYRVKKQSPVTISQKRYLNDLIKYHRIELAVDWETMTKSQASQLIDRILSNYGRIKR</sequence>
<evidence type="ECO:0000313" key="3">
    <source>
        <dbReference type="EMBL" id="HIQ96663.1"/>
    </source>
</evidence>
<dbReference type="Gene3D" id="3.30.420.10">
    <property type="entry name" value="Ribonuclease H-like superfamily/Ribonuclease H"/>
    <property type="match status" value="1"/>
</dbReference>
<name>A0A9D1D1J3_9FIRM</name>
<dbReference type="InterPro" id="IPR036397">
    <property type="entry name" value="RNaseH_sf"/>
</dbReference>
<dbReference type="InterPro" id="IPR006054">
    <property type="entry name" value="DnaQ"/>
</dbReference>
<evidence type="ECO:0000259" key="2">
    <source>
        <dbReference type="SMART" id="SM00479"/>
    </source>
</evidence>
<dbReference type="Pfam" id="PF00929">
    <property type="entry name" value="RNase_T"/>
    <property type="match status" value="1"/>
</dbReference>
<dbReference type="NCBIfam" id="TIGR00573">
    <property type="entry name" value="dnaq"/>
    <property type="match status" value="1"/>
</dbReference>
<keyword evidence="1 3" id="KW-0378">Hydrolase</keyword>
<dbReference type="GO" id="GO:0008408">
    <property type="term" value="F:3'-5' exonuclease activity"/>
    <property type="evidence" value="ECO:0007669"/>
    <property type="project" value="TreeGrafter"/>
</dbReference>
<dbReference type="FunFam" id="3.30.420.10:FF:000045">
    <property type="entry name" value="3'-5' exonuclease DinG"/>
    <property type="match status" value="1"/>
</dbReference>
<organism evidence="3 4">
    <name type="scientific">Candidatus Limivivens merdigallinarum</name>
    <dbReference type="NCBI Taxonomy" id="2840859"/>
    <lineage>
        <taxon>Bacteria</taxon>
        <taxon>Bacillati</taxon>
        <taxon>Bacillota</taxon>
        <taxon>Clostridia</taxon>
        <taxon>Lachnospirales</taxon>
        <taxon>Lachnospiraceae</taxon>
        <taxon>Lachnospiraceae incertae sedis</taxon>
        <taxon>Candidatus Limivivens</taxon>
    </lineage>
</organism>
<dbReference type="PANTHER" id="PTHR30231:SF41">
    <property type="entry name" value="DNA POLYMERASE III SUBUNIT EPSILON"/>
    <property type="match status" value="1"/>
</dbReference>
<evidence type="ECO:0000256" key="1">
    <source>
        <dbReference type="ARBA" id="ARBA00022839"/>
    </source>
</evidence>
<dbReference type="SMART" id="SM00479">
    <property type="entry name" value="EXOIII"/>
    <property type="match status" value="1"/>
</dbReference>
<dbReference type="PANTHER" id="PTHR30231">
    <property type="entry name" value="DNA POLYMERASE III SUBUNIT EPSILON"/>
    <property type="match status" value="1"/>
</dbReference>
<reference evidence="3" key="1">
    <citation type="submission" date="2020-10" db="EMBL/GenBank/DDBJ databases">
        <authorList>
            <person name="Gilroy R."/>
        </authorList>
    </citation>
    <scope>NUCLEOTIDE SEQUENCE</scope>
    <source>
        <strain evidence="3">ChiSjej3B21-11622</strain>
    </source>
</reference>
<dbReference type="Proteomes" id="UP000886886">
    <property type="component" value="Unassembled WGS sequence"/>
</dbReference>
<accession>A0A9D1D1J3</accession>
<dbReference type="GO" id="GO:0003887">
    <property type="term" value="F:DNA-directed DNA polymerase activity"/>
    <property type="evidence" value="ECO:0007669"/>
    <property type="project" value="InterPro"/>
</dbReference>
<dbReference type="GO" id="GO:0003677">
    <property type="term" value="F:DNA binding"/>
    <property type="evidence" value="ECO:0007669"/>
    <property type="project" value="InterPro"/>
</dbReference>
<keyword evidence="1 3" id="KW-0540">Nuclease</keyword>
<dbReference type="CDD" id="cd06127">
    <property type="entry name" value="DEDDh"/>
    <property type="match status" value="1"/>
</dbReference>
<dbReference type="InterPro" id="IPR013520">
    <property type="entry name" value="Ribonucl_H"/>
</dbReference>
<evidence type="ECO:0000313" key="4">
    <source>
        <dbReference type="Proteomes" id="UP000886886"/>
    </source>
</evidence>
<dbReference type="EMBL" id="DVFT01000135">
    <property type="protein sequence ID" value="HIQ96663.1"/>
    <property type="molecule type" value="Genomic_DNA"/>
</dbReference>
<reference evidence="3" key="2">
    <citation type="journal article" date="2021" name="PeerJ">
        <title>Extensive microbial diversity within the chicken gut microbiome revealed by metagenomics and culture.</title>
        <authorList>
            <person name="Gilroy R."/>
            <person name="Ravi A."/>
            <person name="Getino M."/>
            <person name="Pursley I."/>
            <person name="Horton D.L."/>
            <person name="Alikhan N.F."/>
            <person name="Baker D."/>
            <person name="Gharbi K."/>
            <person name="Hall N."/>
            <person name="Watson M."/>
            <person name="Adriaenssens E.M."/>
            <person name="Foster-Nyarko E."/>
            <person name="Jarju S."/>
            <person name="Secka A."/>
            <person name="Antonio M."/>
            <person name="Oren A."/>
            <person name="Chaudhuri R.R."/>
            <person name="La Ragione R."/>
            <person name="Hildebrand F."/>
            <person name="Pallen M.J."/>
        </authorList>
    </citation>
    <scope>NUCLEOTIDE SEQUENCE</scope>
    <source>
        <strain evidence="3">ChiSjej3B21-11622</strain>
    </source>
</reference>
<protein>
    <submittedName>
        <fullName evidence="3">3'-5' exonuclease</fullName>
    </submittedName>
</protein>
<dbReference type="AlphaFoldDB" id="A0A9D1D1J3"/>
<feature type="domain" description="Exonuclease" evidence="2">
    <location>
        <begin position="4"/>
        <end position="169"/>
    </location>
</feature>
<keyword evidence="1 3" id="KW-0269">Exonuclease</keyword>
<dbReference type="SUPFAM" id="SSF53098">
    <property type="entry name" value="Ribonuclease H-like"/>
    <property type="match status" value="1"/>
</dbReference>